<dbReference type="Gene3D" id="3.30.1240.10">
    <property type="match status" value="1"/>
</dbReference>
<evidence type="ECO:0000313" key="2">
    <source>
        <dbReference type="Proteomes" id="UP000371977"/>
    </source>
</evidence>
<evidence type="ECO:0000313" key="1">
    <source>
        <dbReference type="EMBL" id="TYC48032.1"/>
    </source>
</evidence>
<dbReference type="GO" id="GO:0000287">
    <property type="term" value="F:magnesium ion binding"/>
    <property type="evidence" value="ECO:0007669"/>
    <property type="project" value="TreeGrafter"/>
</dbReference>
<protein>
    <submittedName>
        <fullName evidence="1">HAD family phosphatase</fullName>
    </submittedName>
</protein>
<proteinExistence type="predicted"/>
<dbReference type="OrthoDB" id="9814970at2"/>
<comment type="caution">
    <text evidence="1">The sequence shown here is derived from an EMBL/GenBank/DDBJ whole genome shotgun (WGS) entry which is preliminary data.</text>
</comment>
<dbReference type="InterPro" id="IPR006379">
    <property type="entry name" value="HAD-SF_hydro_IIB"/>
</dbReference>
<accession>A0A6C2C2M2</accession>
<dbReference type="PANTHER" id="PTHR10000:SF53">
    <property type="entry name" value="5-AMINO-6-(5-PHOSPHO-D-RIBITYLAMINO)URACIL PHOSPHATASE YBJI-RELATED"/>
    <property type="match status" value="1"/>
</dbReference>
<name>A0A6C2C2M2_9LACO</name>
<dbReference type="Gene3D" id="3.40.50.1000">
    <property type="entry name" value="HAD superfamily/HAD-like"/>
    <property type="match status" value="1"/>
</dbReference>
<dbReference type="AlphaFoldDB" id="A0A6C2C2M2"/>
<dbReference type="GO" id="GO:0005829">
    <property type="term" value="C:cytosol"/>
    <property type="evidence" value="ECO:0007669"/>
    <property type="project" value="TreeGrafter"/>
</dbReference>
<organism evidence="1 2">
    <name type="scientific">Weissella muntiaci</name>
    <dbReference type="NCBI Taxonomy" id="2508881"/>
    <lineage>
        <taxon>Bacteria</taxon>
        <taxon>Bacillati</taxon>
        <taxon>Bacillota</taxon>
        <taxon>Bacilli</taxon>
        <taxon>Lactobacillales</taxon>
        <taxon>Lactobacillaceae</taxon>
        <taxon>Weissella</taxon>
    </lineage>
</organism>
<dbReference type="SUPFAM" id="SSF56784">
    <property type="entry name" value="HAD-like"/>
    <property type="match status" value="1"/>
</dbReference>
<keyword evidence="2" id="KW-1185">Reference proteome</keyword>
<dbReference type="NCBIfam" id="TIGR01484">
    <property type="entry name" value="HAD-SF-IIB"/>
    <property type="match status" value="1"/>
</dbReference>
<dbReference type="GO" id="GO:0016791">
    <property type="term" value="F:phosphatase activity"/>
    <property type="evidence" value="ECO:0007669"/>
    <property type="project" value="TreeGrafter"/>
</dbReference>
<dbReference type="PROSITE" id="PS01229">
    <property type="entry name" value="COF_2"/>
    <property type="match status" value="1"/>
</dbReference>
<dbReference type="RefSeq" id="WP_148623442.1">
    <property type="nucleotide sequence ID" value="NZ_SDGZ01000024.1"/>
</dbReference>
<dbReference type="Pfam" id="PF08282">
    <property type="entry name" value="Hydrolase_3"/>
    <property type="match status" value="1"/>
</dbReference>
<dbReference type="InterPro" id="IPR036412">
    <property type="entry name" value="HAD-like_sf"/>
</dbReference>
<dbReference type="EMBL" id="SDGZ01000024">
    <property type="protein sequence ID" value="TYC48032.1"/>
    <property type="molecule type" value="Genomic_DNA"/>
</dbReference>
<reference evidence="1 2" key="1">
    <citation type="submission" date="2019-01" db="EMBL/GenBank/DDBJ databases">
        <title>Weissella sp. nov., a novel lactic acid bacterium isolated from animal feces.</title>
        <authorList>
            <person name="Wang L.-T."/>
        </authorList>
    </citation>
    <scope>NUCLEOTIDE SEQUENCE [LARGE SCALE GENOMIC DNA]</scope>
    <source>
        <strain evidence="1 2">8H-2</strain>
    </source>
</reference>
<sequence length="266" mass="29212">MLLATDLDGTFLRDDKTFDKARFASLLAQWQAAGHHFVVASGRELNWIENWFGELLPNIYVIASNGAVLQMPGQELRRTLIDPAVYADLQGLIDQNDAKPLELHGFTAQKMYFHQDYKQMDATNFAFAKTVYEVVYVADLADIDEPMTTITGRWSTEGAEAIIAAVNQSDLPLFATTSGYGAVDILPAGVNKAATLSKLLAELPVAAGETMAVGDGMNDLEMLKFVDQGFIMPRSDKRLLAYGFNQVETDNNHDGVLELMASLLAK</sequence>
<dbReference type="PANTHER" id="PTHR10000">
    <property type="entry name" value="PHOSPHOSERINE PHOSPHATASE"/>
    <property type="match status" value="1"/>
</dbReference>
<dbReference type="InterPro" id="IPR023214">
    <property type="entry name" value="HAD_sf"/>
</dbReference>
<gene>
    <name evidence="1" type="ORF">ESZ50_09665</name>
</gene>
<dbReference type="Proteomes" id="UP000371977">
    <property type="component" value="Unassembled WGS sequence"/>
</dbReference>